<feature type="compositionally biased region" description="Low complexity" evidence="1">
    <location>
        <begin position="86"/>
        <end position="96"/>
    </location>
</feature>
<evidence type="ECO:0008006" key="4">
    <source>
        <dbReference type="Google" id="ProtNLM"/>
    </source>
</evidence>
<keyword evidence="3" id="KW-1185">Reference proteome</keyword>
<proteinExistence type="predicted"/>
<sequence>MHYPGDVPAGFGIGAGVAVLGGRLVPPIIETALPKRNRFWVQTRSGPNGSGVVLVVNRHRAAAPGPRSSTRCVRAGRMRGSSNWPRATTAAGAARGGAQAEVLGSVAVTARWPPPRRGG</sequence>
<gene>
    <name evidence="2" type="ORF">I551_3707</name>
</gene>
<evidence type="ECO:0000313" key="3">
    <source>
        <dbReference type="Proteomes" id="UP000020681"/>
    </source>
</evidence>
<reference evidence="2 3" key="1">
    <citation type="submission" date="2014-01" db="EMBL/GenBank/DDBJ databases">
        <authorList>
            <person name="Dobos K."/>
            <person name="Lenaerts A."/>
            <person name="Ordway D."/>
            <person name="DeGroote M.A."/>
            <person name="Parker T."/>
            <person name="Sizemore C."/>
            <person name="Tallon L.J."/>
            <person name="Sadzewicz L.K."/>
            <person name="Sengamalay N."/>
            <person name="Fraser C.M."/>
            <person name="Hine E."/>
            <person name="Shefchek K.A."/>
            <person name="Das S.P."/>
            <person name="Tettelin H."/>
        </authorList>
    </citation>
    <scope>NUCLEOTIDE SEQUENCE [LARGE SCALE GENOMIC DNA]</scope>
    <source>
        <strain evidence="2 3">Harvey</strain>
    </source>
</reference>
<evidence type="ECO:0000256" key="1">
    <source>
        <dbReference type="SAM" id="MobiDB-lite"/>
    </source>
</evidence>
<comment type="caution">
    <text evidence="2">The sequence shown here is derived from an EMBL/GenBank/DDBJ whole genome shotgun (WGS) entry which is preliminary data.</text>
</comment>
<organism evidence="2 3">
    <name type="scientific">Mycobacterium ulcerans str. Harvey</name>
    <dbReference type="NCBI Taxonomy" id="1299332"/>
    <lineage>
        <taxon>Bacteria</taxon>
        <taxon>Bacillati</taxon>
        <taxon>Actinomycetota</taxon>
        <taxon>Actinomycetes</taxon>
        <taxon>Mycobacteriales</taxon>
        <taxon>Mycobacteriaceae</taxon>
        <taxon>Mycobacterium</taxon>
        <taxon>Mycobacterium ulcerans group</taxon>
    </lineage>
</organism>
<protein>
    <recommendedName>
        <fullName evidence="4">Phosphatase PAP2 family protein</fullName>
    </recommendedName>
</protein>
<evidence type="ECO:0000313" key="2">
    <source>
        <dbReference type="EMBL" id="EUA89825.1"/>
    </source>
</evidence>
<feature type="region of interest" description="Disordered" evidence="1">
    <location>
        <begin position="63"/>
        <end position="96"/>
    </location>
</feature>
<dbReference type="EMBL" id="JAOL01000115">
    <property type="protein sequence ID" value="EUA89825.1"/>
    <property type="molecule type" value="Genomic_DNA"/>
</dbReference>
<accession>A0ABP3AEW8</accession>
<dbReference type="Proteomes" id="UP000020681">
    <property type="component" value="Unassembled WGS sequence"/>
</dbReference>
<name>A0ABP3AEW8_MYCUL</name>